<feature type="binding site" evidence="12">
    <location>
        <position position="264"/>
    </location>
    <ligand>
        <name>ATP</name>
        <dbReference type="ChEBI" id="CHEBI:30616"/>
    </ligand>
</feature>
<keyword evidence="5 12" id="KW-0547">Nucleotide-binding</keyword>
<keyword evidence="15" id="KW-1185">Reference proteome</keyword>
<dbReference type="Gene3D" id="3.40.50.11040">
    <property type="match status" value="1"/>
</dbReference>
<dbReference type="OrthoDB" id="312894at2157"/>
<evidence type="ECO:0000256" key="5">
    <source>
        <dbReference type="ARBA" id="ARBA00022741"/>
    </source>
</evidence>
<comment type="catalytic activity">
    <reaction evidence="12">
        <text>cytidine(34) in elongator tRNA(Met) + acetyl-CoA + ATP + H2O = N(4)-acetylcytidine(34) in elongator tRNA(Met) + ADP + phosphate + CoA + H(+)</text>
        <dbReference type="Rhea" id="RHEA:43788"/>
        <dbReference type="Rhea" id="RHEA-COMP:10693"/>
        <dbReference type="Rhea" id="RHEA-COMP:10694"/>
        <dbReference type="ChEBI" id="CHEBI:15377"/>
        <dbReference type="ChEBI" id="CHEBI:15378"/>
        <dbReference type="ChEBI" id="CHEBI:30616"/>
        <dbReference type="ChEBI" id="CHEBI:43474"/>
        <dbReference type="ChEBI" id="CHEBI:57287"/>
        <dbReference type="ChEBI" id="CHEBI:57288"/>
        <dbReference type="ChEBI" id="CHEBI:74900"/>
        <dbReference type="ChEBI" id="CHEBI:82748"/>
        <dbReference type="ChEBI" id="CHEBI:456216"/>
        <dbReference type="EC" id="2.3.1.193"/>
    </reaction>
</comment>
<dbReference type="HAMAP" id="MF_01886">
    <property type="entry name" value="tRNA_acetyltr_TmcA"/>
    <property type="match status" value="1"/>
</dbReference>
<dbReference type="InterPro" id="IPR032672">
    <property type="entry name" value="TmcA/NAT10/Kre33"/>
</dbReference>
<evidence type="ECO:0000256" key="4">
    <source>
        <dbReference type="ARBA" id="ARBA00022694"/>
    </source>
</evidence>
<dbReference type="EMBL" id="CP003378">
    <property type="protein sequence ID" value="AFZ71243.1"/>
    <property type="molecule type" value="Genomic_DNA"/>
</dbReference>
<keyword evidence="3 12" id="KW-0808">Transferase</keyword>
<keyword evidence="2 12" id="KW-0820">tRNA-binding</keyword>
<evidence type="ECO:0000313" key="14">
    <source>
        <dbReference type="EMBL" id="AFZ71243.1"/>
    </source>
</evidence>
<dbReference type="GO" id="GO:0106162">
    <property type="term" value="F:mRNA N-acetyltransferase activity"/>
    <property type="evidence" value="ECO:0007669"/>
    <property type="project" value="RHEA"/>
</dbReference>
<dbReference type="GeneID" id="14212807"/>
<gene>
    <name evidence="12" type="primary">tmcA</name>
    <name evidence="14" type="ordered locus">Calag_1545</name>
</gene>
<evidence type="ECO:0000256" key="9">
    <source>
        <dbReference type="ARBA" id="ARBA00049883"/>
    </source>
</evidence>
<keyword evidence="8 12" id="KW-0012">Acyltransferase</keyword>
<dbReference type="Pfam" id="PF08351">
    <property type="entry name" value="TmcA_N"/>
    <property type="match status" value="1"/>
</dbReference>
<comment type="function">
    <text evidence="12">Catalyzes the formation of N(4)-acetylcytidine (ac(4)C) at the wobble position of tRNA(Met), by using acetyl-CoA as an acetyl donor and ATP (or GTP).</text>
</comment>
<keyword evidence="6 12" id="KW-0067">ATP-binding</keyword>
<dbReference type="GO" id="GO:0002101">
    <property type="term" value="P:tRNA wobble cytosine modification"/>
    <property type="evidence" value="ECO:0007669"/>
    <property type="project" value="UniProtKB-UniRule"/>
</dbReference>
<dbReference type="GO" id="GO:0000049">
    <property type="term" value="F:tRNA binding"/>
    <property type="evidence" value="ECO:0007669"/>
    <property type="project" value="UniProtKB-UniRule"/>
</dbReference>
<feature type="binding site" evidence="12">
    <location>
        <position position="447"/>
    </location>
    <ligand>
        <name>ATP</name>
        <dbReference type="ChEBI" id="CHEBI:30616"/>
    </ligand>
</feature>
<evidence type="ECO:0000313" key="15">
    <source>
        <dbReference type="Proteomes" id="UP000010469"/>
    </source>
</evidence>
<dbReference type="FunCoup" id="L0ABG9">
    <property type="interactions" value="138"/>
</dbReference>
<evidence type="ECO:0000256" key="11">
    <source>
        <dbReference type="ARBA" id="ARBA00049914"/>
    </source>
</evidence>
<evidence type="ECO:0000256" key="2">
    <source>
        <dbReference type="ARBA" id="ARBA00022555"/>
    </source>
</evidence>
<dbReference type="PANTHER" id="PTHR10925">
    <property type="entry name" value="N-ACETYLTRANSFERASE 10"/>
    <property type="match status" value="1"/>
</dbReference>
<evidence type="ECO:0000256" key="12">
    <source>
        <dbReference type="HAMAP-Rule" id="MF_01886"/>
    </source>
</evidence>
<reference evidence="15" key="1">
    <citation type="submission" date="2012-03" db="EMBL/GenBank/DDBJ databases">
        <title>Complete genome of Caldisphaera lagunensis DSM 15908.</title>
        <authorList>
            <person name="Lucas S."/>
            <person name="Copeland A."/>
            <person name="Lapidus A."/>
            <person name="Glavina del Rio T."/>
            <person name="Dalin E."/>
            <person name="Tice H."/>
            <person name="Bruce D."/>
            <person name="Goodwin L."/>
            <person name="Pitluck S."/>
            <person name="Peters L."/>
            <person name="Mikhailova N."/>
            <person name="Teshima H."/>
            <person name="Kyrpides N."/>
            <person name="Mavromatis K."/>
            <person name="Ivanova N."/>
            <person name="Brettin T."/>
            <person name="Detter J.C."/>
            <person name="Han C."/>
            <person name="Larimer F."/>
            <person name="Land M."/>
            <person name="Hauser L."/>
            <person name="Markowitz V."/>
            <person name="Cheng J.-F."/>
            <person name="Hugenholtz P."/>
            <person name="Woyke T."/>
            <person name="Wu D."/>
            <person name="Spring S."/>
            <person name="Schroeder M."/>
            <person name="Brambilla E."/>
            <person name="Klenk H.-P."/>
            <person name="Eisen J.A."/>
        </authorList>
    </citation>
    <scope>NUCLEOTIDE SEQUENCE [LARGE SCALE GENOMIC DNA]</scope>
    <source>
        <strain evidence="15">DSM 15908 / JCM 11604 / IC-154</strain>
    </source>
</reference>
<organism evidence="14 15">
    <name type="scientific">Caldisphaera lagunensis (strain DSM 15908 / JCM 11604 / ANMR 0165 / IC-154)</name>
    <dbReference type="NCBI Taxonomy" id="1056495"/>
    <lineage>
        <taxon>Archaea</taxon>
        <taxon>Thermoproteota</taxon>
        <taxon>Thermoprotei</taxon>
        <taxon>Acidilobales</taxon>
        <taxon>Caldisphaeraceae</taxon>
        <taxon>Caldisphaera</taxon>
    </lineage>
</organism>
<dbReference type="Gene3D" id="3.40.630.30">
    <property type="match status" value="1"/>
</dbReference>
<evidence type="ECO:0000256" key="10">
    <source>
        <dbReference type="ARBA" id="ARBA00049889"/>
    </source>
</evidence>
<dbReference type="CDD" id="cd04301">
    <property type="entry name" value="NAT_SF"/>
    <property type="match status" value="1"/>
</dbReference>
<dbReference type="Pfam" id="PF13718">
    <property type="entry name" value="GNAT_acetyltr_2"/>
    <property type="match status" value="2"/>
</dbReference>
<dbReference type="GO" id="GO:0051392">
    <property type="term" value="F:tRNA cytidine N4-acetyltransferase activity"/>
    <property type="evidence" value="ECO:0007669"/>
    <property type="project" value="UniProtKB-UniRule"/>
</dbReference>
<comment type="catalytic activity">
    <reaction evidence="10">
        <text>a cytidine in RNA + acetyl-CoA + ATP + H2O = an N(4)-acetylcytidine in RNA + ADP + phosphate + CoA + H(+)</text>
        <dbReference type="Rhea" id="RHEA:82211"/>
        <dbReference type="Rhea" id="RHEA-COMP:15704"/>
        <dbReference type="Rhea" id="RHEA-COMP:19834"/>
        <dbReference type="ChEBI" id="CHEBI:15377"/>
        <dbReference type="ChEBI" id="CHEBI:15378"/>
        <dbReference type="ChEBI" id="CHEBI:30616"/>
        <dbReference type="ChEBI" id="CHEBI:43474"/>
        <dbReference type="ChEBI" id="CHEBI:57287"/>
        <dbReference type="ChEBI" id="CHEBI:57288"/>
        <dbReference type="ChEBI" id="CHEBI:74900"/>
        <dbReference type="ChEBI" id="CHEBI:82748"/>
        <dbReference type="ChEBI" id="CHEBI:456216"/>
    </reaction>
</comment>
<dbReference type="InterPro" id="IPR000182">
    <property type="entry name" value="GNAT_dom"/>
</dbReference>
<dbReference type="GO" id="GO:1904812">
    <property type="term" value="P:rRNA acetylation involved in maturation of SSU-rRNA"/>
    <property type="evidence" value="ECO:0007669"/>
    <property type="project" value="TreeGrafter"/>
</dbReference>
<dbReference type="Proteomes" id="UP000010469">
    <property type="component" value="Chromosome"/>
</dbReference>
<sequence>MDEEIIEKQETKEIIKKKAEELTYEPNFETPVNFLRLTRLLKKSINLAIKTKKRIMIVLSGEDQEKIGILTSKLILFYENVLREEQILKNINFLYVFYDSSDASKLKKEIAKKLIKERGGKSKLSIYRIEDSRKLLGQTFQGAVIDLLEDLRPNYIGIISGLIEKGGLLILQTPSWDKWDNKVTLFKRNLIVPNYDKPRNIFITWFKKKIIDHKENMFVYDADNDKLINQPEFSYEMPKEVKIEIPNDIIFPKEIYELALTQDQVNVIKESESLKDFSEKKKVIVVTANRGRGKSCAIGLSISGLAKKLSEDKKRVKIVVTSPSLENTQSLMELAIKGFEKQNMKIKVDRNKDGLIYGIYGENFAVSYLEPKDAIEEPCDILAIDEASGLPVTILVKLWQYHKKILIASTLHGYEGAGRGFSFRFLNYLKKDENTSLKLLEMITPIRYAENDPIEKWLFDVLLLDAEPADIDDNDLSDINNGNLSYLIVKPEDLFFKDEGLLRQIFGIYVQAHYRNEPDDLALIADAPHYIIRAIKTSKGKVVSASLIAEEGGLSYEFSKSLLLEDRTRGNIIPDRIIKHYRIVDFGTLKGWRIVRIATHPILQNKGLGSKLLSYIVNEGLEKKLDWIGSGFGINLELANFWLKNGFPIIHMSPDRNPISGEYTVLVLKPLSEKAKKIQNVIINVFKNKLVYSLYDTYKIMEPDLAVTLLNSIPIEYKTVDLSEMEKQRLWAYLYGTMTYETTNDVIFKIVNSYFKSLPINNDLLNDIEKKALILKVMQGRSWKEVSKEMRISLDKAEKIVKMGISKLSYHYYNIDENYKTGIDSSEL</sequence>
<comment type="catalytic activity">
    <reaction evidence="9">
        <text>a cytidine in tRNA + acetyl-CoA + ATP + H2O = an N(4)-acetylcytidine in tRNA + ADP + phosphate + CoA + H(+)</text>
        <dbReference type="Rhea" id="RHEA:53876"/>
        <dbReference type="Rhea" id="RHEA-COMP:13670"/>
        <dbReference type="Rhea" id="RHEA-COMP:13671"/>
        <dbReference type="ChEBI" id="CHEBI:15377"/>
        <dbReference type="ChEBI" id="CHEBI:15378"/>
        <dbReference type="ChEBI" id="CHEBI:30616"/>
        <dbReference type="ChEBI" id="CHEBI:43474"/>
        <dbReference type="ChEBI" id="CHEBI:57287"/>
        <dbReference type="ChEBI" id="CHEBI:57288"/>
        <dbReference type="ChEBI" id="CHEBI:74900"/>
        <dbReference type="ChEBI" id="CHEBI:82748"/>
        <dbReference type="ChEBI" id="CHEBI:456216"/>
    </reaction>
</comment>
<keyword evidence="1 12" id="KW-0963">Cytoplasm</keyword>
<dbReference type="KEGG" id="clg:Calag_1545"/>
<dbReference type="EC" id="2.3.1.193" evidence="12"/>
<dbReference type="SUPFAM" id="SSF55729">
    <property type="entry name" value="Acyl-CoA N-acyltransferases (Nat)"/>
    <property type="match status" value="1"/>
</dbReference>
<dbReference type="PROSITE" id="PS51186">
    <property type="entry name" value="GNAT"/>
    <property type="match status" value="1"/>
</dbReference>
<dbReference type="GO" id="GO:0005737">
    <property type="term" value="C:cytoplasm"/>
    <property type="evidence" value="ECO:0007669"/>
    <property type="project" value="UniProtKB-SubCell"/>
</dbReference>
<dbReference type="InParanoid" id="L0ABG9"/>
<keyword evidence="4 12" id="KW-0819">tRNA processing</keyword>
<feature type="domain" description="N-acetyltransferase" evidence="13">
    <location>
        <begin position="530"/>
        <end position="672"/>
    </location>
</feature>
<dbReference type="InterPro" id="IPR016181">
    <property type="entry name" value="Acyl_CoA_acyltransferase"/>
</dbReference>
<dbReference type="eggNOG" id="arCOG01951">
    <property type="taxonomic scope" value="Archaea"/>
</dbReference>
<name>L0ABG9_CALLD</name>
<evidence type="ECO:0000256" key="8">
    <source>
        <dbReference type="ARBA" id="ARBA00023315"/>
    </source>
</evidence>
<comment type="caution">
    <text evidence="12">Lacks conserved residue(s) required for the propagation of feature annotation.</text>
</comment>
<comment type="subcellular location">
    <subcellularLocation>
        <location evidence="12">Cytoplasm</location>
    </subcellularLocation>
</comment>
<comment type="similarity">
    <text evidence="12">Belongs to the TmcA family.</text>
</comment>
<dbReference type="RefSeq" id="WP_015233140.1">
    <property type="nucleotide sequence ID" value="NC_019791.1"/>
</dbReference>
<evidence type="ECO:0000256" key="1">
    <source>
        <dbReference type="ARBA" id="ARBA00022490"/>
    </source>
</evidence>
<dbReference type="Pfam" id="PF05127">
    <property type="entry name" value="NAT10_TcmA_helicase"/>
    <property type="match status" value="1"/>
</dbReference>
<comment type="catalytic activity">
    <reaction evidence="11">
        <text>a cytidine in mRNA + acetyl-CoA + ATP + H2O = an N(4)-acetylcytidine in mRNA + ADP + phosphate + CoA + H(+)</text>
        <dbReference type="Rhea" id="RHEA:58480"/>
        <dbReference type="Rhea" id="RHEA-COMP:15145"/>
        <dbReference type="Rhea" id="RHEA-COMP:15146"/>
        <dbReference type="ChEBI" id="CHEBI:15377"/>
        <dbReference type="ChEBI" id="CHEBI:15378"/>
        <dbReference type="ChEBI" id="CHEBI:30616"/>
        <dbReference type="ChEBI" id="CHEBI:43474"/>
        <dbReference type="ChEBI" id="CHEBI:57287"/>
        <dbReference type="ChEBI" id="CHEBI:57288"/>
        <dbReference type="ChEBI" id="CHEBI:74900"/>
        <dbReference type="ChEBI" id="CHEBI:82748"/>
        <dbReference type="ChEBI" id="CHEBI:456216"/>
    </reaction>
</comment>
<dbReference type="InterPro" id="IPR013562">
    <property type="entry name" value="TmcA/NAT10_N"/>
</dbReference>
<dbReference type="InterPro" id="IPR024914">
    <property type="entry name" value="tRNA_acetyltr_TmcA"/>
</dbReference>
<dbReference type="AlphaFoldDB" id="L0ABG9"/>
<dbReference type="Gene3D" id="3.40.50.300">
    <property type="entry name" value="P-loop containing nucleotide triphosphate hydrolases"/>
    <property type="match status" value="1"/>
</dbReference>
<feature type="binding site" evidence="12">
    <location>
        <position position="637"/>
    </location>
    <ligand>
        <name>acetyl-CoA</name>
        <dbReference type="ChEBI" id="CHEBI:57288"/>
    </ligand>
</feature>
<dbReference type="STRING" id="1056495.Calag_1545"/>
<dbReference type="InterPro" id="IPR027417">
    <property type="entry name" value="P-loop_NTPase"/>
</dbReference>
<protein>
    <recommendedName>
        <fullName evidence="12">tRNA(Met) cytidine acetyltransferase TmcA</fullName>
        <ecNumber evidence="12">2.3.1.193</ecNumber>
    </recommendedName>
</protein>
<dbReference type="PANTHER" id="PTHR10925:SF5">
    <property type="entry name" value="RNA CYTIDINE ACETYLTRANSFERASE"/>
    <property type="match status" value="1"/>
</dbReference>
<evidence type="ECO:0000259" key="13">
    <source>
        <dbReference type="PROSITE" id="PS51186"/>
    </source>
</evidence>
<dbReference type="SUPFAM" id="SSF52540">
    <property type="entry name" value="P-loop containing nucleoside triphosphate hydrolases"/>
    <property type="match status" value="1"/>
</dbReference>
<dbReference type="HOGENOM" id="CLU_004652_1_0_2"/>
<dbReference type="GO" id="GO:0051391">
    <property type="term" value="P:tRNA acetylation"/>
    <property type="evidence" value="ECO:0007669"/>
    <property type="project" value="UniProtKB-UniRule"/>
</dbReference>
<evidence type="ECO:0000256" key="3">
    <source>
        <dbReference type="ARBA" id="ARBA00022679"/>
    </source>
</evidence>
<keyword evidence="7 12" id="KW-0694">RNA-binding</keyword>
<feature type="binding site" evidence="12">
    <location>
        <begin position="597"/>
        <end position="599"/>
    </location>
    <ligand>
        <name>acetyl-CoA</name>
        <dbReference type="ChEBI" id="CHEBI:57288"/>
    </ligand>
</feature>
<evidence type="ECO:0000256" key="7">
    <source>
        <dbReference type="ARBA" id="ARBA00022884"/>
    </source>
</evidence>
<dbReference type="GO" id="GO:0005524">
    <property type="term" value="F:ATP binding"/>
    <property type="evidence" value="ECO:0007669"/>
    <property type="project" value="UniProtKB-UniRule"/>
</dbReference>
<accession>L0ABG9</accession>
<dbReference type="GO" id="GO:1990883">
    <property type="term" value="F:18S rRNA cytidine N-acetyltransferase activity"/>
    <property type="evidence" value="ECO:0007669"/>
    <property type="project" value="TreeGrafter"/>
</dbReference>
<dbReference type="InterPro" id="IPR007807">
    <property type="entry name" value="TcmA/NAT10_helicase"/>
</dbReference>
<proteinExistence type="inferred from homology"/>
<evidence type="ECO:0000256" key="6">
    <source>
        <dbReference type="ARBA" id="ARBA00022840"/>
    </source>
</evidence>